<feature type="domain" description="Capsule synthesis protein CapA" evidence="2">
    <location>
        <begin position="6"/>
        <end position="317"/>
    </location>
</feature>
<dbReference type="InterPro" id="IPR052169">
    <property type="entry name" value="CW_Biosynth-Accessory"/>
</dbReference>
<dbReference type="CDD" id="cd07381">
    <property type="entry name" value="MPP_CapA"/>
    <property type="match status" value="1"/>
</dbReference>
<dbReference type="PANTHER" id="PTHR33393:SF13">
    <property type="entry name" value="PGA BIOSYNTHESIS PROTEIN CAPA"/>
    <property type="match status" value="1"/>
</dbReference>
<dbReference type="PANTHER" id="PTHR33393">
    <property type="entry name" value="POLYGLUTAMINE SYNTHESIS ACCESSORY PROTEIN RV0574C-RELATED"/>
    <property type="match status" value="1"/>
</dbReference>
<dbReference type="Proteomes" id="UP000271031">
    <property type="component" value="Unassembled WGS sequence"/>
</dbReference>
<evidence type="ECO:0000256" key="1">
    <source>
        <dbReference type="ARBA" id="ARBA00005662"/>
    </source>
</evidence>
<evidence type="ECO:0000313" key="4">
    <source>
        <dbReference type="Proteomes" id="UP000271031"/>
    </source>
</evidence>
<accession>A0A3M8DUN5</accession>
<dbReference type="RefSeq" id="WP_122917604.1">
    <property type="nucleotide sequence ID" value="NZ_RHHQ01000007.1"/>
</dbReference>
<comment type="caution">
    <text evidence="3">The sequence shown here is derived from an EMBL/GenBank/DDBJ whole genome shotgun (WGS) entry which is preliminary data.</text>
</comment>
<proteinExistence type="inferred from homology"/>
<name>A0A3M8DUN5_9BACL</name>
<organism evidence="3 4">
    <name type="scientific">Brevibacillus fluminis</name>
    <dbReference type="NCBI Taxonomy" id="511487"/>
    <lineage>
        <taxon>Bacteria</taxon>
        <taxon>Bacillati</taxon>
        <taxon>Bacillota</taxon>
        <taxon>Bacilli</taxon>
        <taxon>Bacillales</taxon>
        <taxon>Paenibacillaceae</taxon>
        <taxon>Brevibacillus</taxon>
    </lineage>
</organism>
<evidence type="ECO:0000259" key="2">
    <source>
        <dbReference type="SMART" id="SM00854"/>
    </source>
</evidence>
<dbReference type="InterPro" id="IPR019079">
    <property type="entry name" value="Capsule_synth_CapA"/>
</dbReference>
<dbReference type="Pfam" id="PF09587">
    <property type="entry name" value="PGA_cap"/>
    <property type="match status" value="1"/>
</dbReference>
<evidence type="ECO:0000313" key="3">
    <source>
        <dbReference type="EMBL" id="RNB90677.1"/>
    </source>
</evidence>
<dbReference type="OrthoDB" id="9810906at2"/>
<sequence>MSKTMTFAATGDSFITRSTANDPDQFARIAQLLQEADACFTNLETTVHDNEGYPGAFSGGTWAMSPPQVLHHLKEYGFNLIGWANNHTLDYLYGGLEATERYLNQYEFVHAGAGKNLAEASAPRYLDLPAGRVALIAATSTFHPWWVAGEQRADSIGRPGINPMRYLTQHAVSLERLQQLKEIADTVDINAVNKVLIEEGFMNPPGEGIYLFGNARFVEGAEEKTTTVPHPRDLKRMLDSIREAKRRADYVLVSLHVHEMKGADKEVAADFVQTVAHACIDAGAHAIIGHGPHIVRGIELYRKRPIFYSLGDFIFQTETVSSQPADFYEFYGLCHTHRVADALEAMSANYSRGLCVHRDVWESVIPVWKMADGELTELLLYPIELGFDEPIYRMGCPALTHDTRILESLQRLSAPYGTTITIEDGVGKIRVD</sequence>
<dbReference type="SMART" id="SM00854">
    <property type="entry name" value="PGA_cap"/>
    <property type="match status" value="1"/>
</dbReference>
<reference evidence="3 4" key="1">
    <citation type="submission" date="2018-10" db="EMBL/GenBank/DDBJ databases">
        <title>Phylogenomics of Brevibacillus.</title>
        <authorList>
            <person name="Dunlap C."/>
        </authorList>
    </citation>
    <scope>NUCLEOTIDE SEQUENCE [LARGE SCALE GENOMIC DNA]</scope>
    <source>
        <strain evidence="3 4">JCM 15716</strain>
    </source>
</reference>
<dbReference type="EMBL" id="RHHQ01000007">
    <property type="protein sequence ID" value="RNB90677.1"/>
    <property type="molecule type" value="Genomic_DNA"/>
</dbReference>
<keyword evidence="4" id="KW-1185">Reference proteome</keyword>
<dbReference type="SUPFAM" id="SSF56300">
    <property type="entry name" value="Metallo-dependent phosphatases"/>
    <property type="match status" value="1"/>
</dbReference>
<gene>
    <name evidence="3" type="ORF">EDM56_09295</name>
</gene>
<dbReference type="InterPro" id="IPR029052">
    <property type="entry name" value="Metallo-depent_PP-like"/>
</dbReference>
<dbReference type="AlphaFoldDB" id="A0A3M8DUN5"/>
<protein>
    <submittedName>
        <fullName evidence="3">CapA family protein</fullName>
    </submittedName>
</protein>
<comment type="similarity">
    <text evidence="1">Belongs to the CapA family.</text>
</comment>